<dbReference type="EMBL" id="MFIE01000027">
    <property type="protein sequence ID" value="OGF82221.1"/>
    <property type="molecule type" value="Genomic_DNA"/>
</dbReference>
<dbReference type="InterPro" id="IPR029063">
    <property type="entry name" value="SAM-dependent_MTases_sf"/>
</dbReference>
<dbReference type="Pfam" id="PF08241">
    <property type="entry name" value="Methyltransf_11"/>
    <property type="match status" value="1"/>
</dbReference>
<proteinExistence type="predicted"/>
<dbReference type="Gene3D" id="3.40.50.150">
    <property type="entry name" value="Vaccinia Virus protein VP39"/>
    <property type="match status" value="1"/>
</dbReference>
<evidence type="ECO:0000313" key="2">
    <source>
        <dbReference type="EMBL" id="OGF82221.1"/>
    </source>
</evidence>
<feature type="domain" description="Methyltransferase type 11" evidence="1">
    <location>
        <begin position="91"/>
        <end position="137"/>
    </location>
</feature>
<organism evidence="2 3">
    <name type="scientific">Candidatus Giovannonibacteria bacterium RIFCSPLOWO2_01_FULL_46_13</name>
    <dbReference type="NCBI Taxonomy" id="1798352"/>
    <lineage>
        <taxon>Bacteria</taxon>
        <taxon>Candidatus Giovannoniibacteriota</taxon>
    </lineage>
</organism>
<dbReference type="CDD" id="cd02440">
    <property type="entry name" value="AdoMet_MTases"/>
    <property type="match status" value="1"/>
</dbReference>
<evidence type="ECO:0000259" key="1">
    <source>
        <dbReference type="Pfam" id="PF08241"/>
    </source>
</evidence>
<sequence length="243" mass="28978">MAEIKAVLEKEFYARIPKARKINPVFRALFDFMYEAHLLAKPGKKLLNIYASQDFSGNREEVYRDKFFKECEYEAIDFWKDHFIRDDKPTEQAHVLPFSDQSFDIIVTTKYIMEHVSEPEKVISEFHRVLKPGGEAFVTAALVRRQHQAPYDYYRFTEYALDYLFKKVGFDEVKIIPTNGSIATLGSYSYFFQRGLNMPNIMERFCNWIYYWIIEPIAYFIDRFDNGYGRDLSLYFLVRAKRK</sequence>
<dbReference type="InterPro" id="IPR013216">
    <property type="entry name" value="Methyltransf_11"/>
</dbReference>
<accession>A0A1F5X3R3</accession>
<gene>
    <name evidence="2" type="ORF">A3B18_02790</name>
</gene>
<dbReference type="AlphaFoldDB" id="A0A1F5X3R3"/>
<dbReference type="GO" id="GO:0008757">
    <property type="term" value="F:S-adenosylmethionine-dependent methyltransferase activity"/>
    <property type="evidence" value="ECO:0007669"/>
    <property type="project" value="InterPro"/>
</dbReference>
<protein>
    <recommendedName>
        <fullName evidence="1">Methyltransferase type 11 domain-containing protein</fullName>
    </recommendedName>
</protein>
<dbReference type="Proteomes" id="UP000178684">
    <property type="component" value="Unassembled WGS sequence"/>
</dbReference>
<name>A0A1F5X3R3_9BACT</name>
<comment type="caution">
    <text evidence="2">The sequence shown here is derived from an EMBL/GenBank/DDBJ whole genome shotgun (WGS) entry which is preliminary data.</text>
</comment>
<reference evidence="2 3" key="1">
    <citation type="journal article" date="2016" name="Nat. Commun.">
        <title>Thousands of microbial genomes shed light on interconnected biogeochemical processes in an aquifer system.</title>
        <authorList>
            <person name="Anantharaman K."/>
            <person name="Brown C.T."/>
            <person name="Hug L.A."/>
            <person name="Sharon I."/>
            <person name="Castelle C.J."/>
            <person name="Probst A.J."/>
            <person name="Thomas B.C."/>
            <person name="Singh A."/>
            <person name="Wilkins M.J."/>
            <person name="Karaoz U."/>
            <person name="Brodie E.L."/>
            <person name="Williams K.H."/>
            <person name="Hubbard S.S."/>
            <person name="Banfield J.F."/>
        </authorList>
    </citation>
    <scope>NUCLEOTIDE SEQUENCE [LARGE SCALE GENOMIC DNA]</scope>
</reference>
<dbReference type="SUPFAM" id="SSF53335">
    <property type="entry name" value="S-adenosyl-L-methionine-dependent methyltransferases"/>
    <property type="match status" value="1"/>
</dbReference>
<evidence type="ECO:0000313" key="3">
    <source>
        <dbReference type="Proteomes" id="UP000178684"/>
    </source>
</evidence>